<dbReference type="InterPro" id="IPR027417">
    <property type="entry name" value="P-loop_NTPase"/>
</dbReference>
<accession>H8L1Z4</accession>
<dbReference type="HOGENOM" id="CLU_046916_1_2_6"/>
<dbReference type="STRING" id="767434.Fraau_2919"/>
<sequence>MQRIFIVGHPRSGTTIVQAMMGRHPDVYTLPETFFFQKLYRDHRQRLEDPGCGPVSRDWKRRLQLTPKSARNHLDRMAREIACPLTALQPRLTLRQATRTFAAAIDQAAQAAQCRSWAEKTPLHLLYLPEISRDIDGALFVHVLHQGEQVIASTLDAHLRYPGLPFSSPLGYLIKQWNRAAEIHARYMGQPRHHFVFHDRLTANPAGEWERLRHFLSLDPRAGLAASSHHAVASLERNPGSRVHWMARFAIPWTRWLSCSGPSCSNCCSNASSPMPS</sequence>
<proteinExistence type="predicted"/>
<dbReference type="Gene3D" id="3.40.50.300">
    <property type="entry name" value="P-loop containing nucleotide triphosphate hydrolases"/>
    <property type="match status" value="1"/>
</dbReference>
<evidence type="ECO:0000313" key="2">
    <source>
        <dbReference type="Proteomes" id="UP000005234"/>
    </source>
</evidence>
<name>H8L1Z4_FRAAD</name>
<organism evidence="1 2">
    <name type="scientific">Frateuria aurantia (strain ATCC 33424 / DSM 6220 / KCTC 2777 / LMG 1558 / NBRC 3245 / NCIMB 13370)</name>
    <name type="common">Acetobacter aurantius</name>
    <dbReference type="NCBI Taxonomy" id="767434"/>
    <lineage>
        <taxon>Bacteria</taxon>
        <taxon>Pseudomonadati</taxon>
        <taxon>Pseudomonadota</taxon>
        <taxon>Gammaproteobacteria</taxon>
        <taxon>Lysobacterales</taxon>
        <taxon>Rhodanobacteraceae</taxon>
        <taxon>Frateuria</taxon>
    </lineage>
</organism>
<dbReference type="Pfam" id="PF13469">
    <property type="entry name" value="Sulfotransfer_3"/>
    <property type="match status" value="1"/>
</dbReference>
<dbReference type="eggNOG" id="COG0726">
    <property type="taxonomic scope" value="Bacteria"/>
</dbReference>
<protein>
    <recommendedName>
        <fullName evidence="3">Sulfotransferase family protein</fullName>
    </recommendedName>
</protein>
<evidence type="ECO:0008006" key="3">
    <source>
        <dbReference type="Google" id="ProtNLM"/>
    </source>
</evidence>
<dbReference type="SUPFAM" id="SSF52540">
    <property type="entry name" value="P-loop containing nucleoside triphosphate hydrolases"/>
    <property type="match status" value="1"/>
</dbReference>
<gene>
    <name evidence="1" type="ordered locus">Fraau_2919</name>
</gene>
<dbReference type="KEGG" id="fau:Fraau_2919"/>
<keyword evidence="2" id="KW-1185">Reference proteome</keyword>
<dbReference type="EMBL" id="CP003350">
    <property type="protein sequence ID" value="AFC87249.1"/>
    <property type="molecule type" value="Genomic_DNA"/>
</dbReference>
<dbReference type="AlphaFoldDB" id="H8L1Z4"/>
<evidence type="ECO:0000313" key="1">
    <source>
        <dbReference type="EMBL" id="AFC87249.1"/>
    </source>
</evidence>
<reference evidence="1" key="1">
    <citation type="submission" date="2012-02" db="EMBL/GenBank/DDBJ databases">
        <title>The complete genome of Frateuria aurantia DSM 6220.</title>
        <authorList>
            <consortium name="US DOE Joint Genome Institute (JGI-PGF)"/>
            <person name="Lucas S."/>
            <person name="Copeland A."/>
            <person name="Lapidus A."/>
            <person name="Glavina del Rio T."/>
            <person name="Dalin E."/>
            <person name="Tice H."/>
            <person name="Bruce D."/>
            <person name="Goodwin L."/>
            <person name="Pitluck S."/>
            <person name="Peters L."/>
            <person name="Ovchinnikova G."/>
            <person name="Teshima H."/>
            <person name="Kyrpides N."/>
            <person name="Mavromatis K."/>
            <person name="Ivanova N."/>
            <person name="Brettin T."/>
            <person name="Detter J.C."/>
            <person name="Han C."/>
            <person name="Larimer F."/>
            <person name="Land M."/>
            <person name="Hauser L."/>
            <person name="Markowitz V."/>
            <person name="Cheng J.-F."/>
            <person name="Hugenholtz P."/>
            <person name="Woyke T."/>
            <person name="Wu D."/>
            <person name="Brambilla E."/>
            <person name="Klenk H.-P."/>
            <person name="Eisen J.A."/>
        </authorList>
    </citation>
    <scope>NUCLEOTIDE SEQUENCE</scope>
    <source>
        <strain evidence="1">DSM 6220</strain>
    </source>
</reference>
<dbReference type="Proteomes" id="UP000005234">
    <property type="component" value="Chromosome"/>
</dbReference>